<name>A0ACB5TRK7_AMBMO</name>
<dbReference type="Proteomes" id="UP001165064">
    <property type="component" value="Unassembled WGS sequence"/>
</dbReference>
<accession>A0ACB5TRK7</accession>
<evidence type="ECO:0000313" key="1">
    <source>
        <dbReference type="EMBL" id="GME93755.1"/>
    </source>
</evidence>
<sequence length="376" mass="41996">MKFKDHNYQQLTAKEESIHAPFKKQSKVQIVSRIVVIALGLTVLATSFSRLTIKLFGSPELTKDELISHYLNTLETNLASNWSYAYSRDNQLAGTNLELVKWAQAQYQSFGLDSEIDEYTALVSYPIDQSISLIGNDITRNGSYSKVIYKPSLKEDIIEEDPTSKIQVPAFLGYAKSGNVTAQFIYANYGTKKDFEKLVELGVSLKGKIAIIRYGSIFRGLKIKFAQDHGIAAVLLYSDPYDDGEIVPQNGYKTYPHGFARNPSALQRGSAQFLSFGPGDPSTPGYAIKPGEEEKLGINRTDPSFSIPSIPALPISYREVTPILKTLNGYGAQIPEWQDNHGLIENFDYSMMLSLLETIMILGFQQQVIHIQALLW</sequence>
<proteinExistence type="predicted"/>
<dbReference type="EMBL" id="BSXS01008816">
    <property type="protein sequence ID" value="GME93755.1"/>
    <property type="molecule type" value="Genomic_DNA"/>
</dbReference>
<reference evidence="1" key="1">
    <citation type="submission" date="2023-04" db="EMBL/GenBank/DDBJ databases">
        <title>Ambrosiozyma monospora NBRC 10751.</title>
        <authorList>
            <person name="Ichikawa N."/>
            <person name="Sato H."/>
            <person name="Tonouchi N."/>
        </authorList>
    </citation>
    <scope>NUCLEOTIDE SEQUENCE</scope>
    <source>
        <strain evidence="1">NBRC 10751</strain>
    </source>
</reference>
<protein>
    <submittedName>
        <fullName evidence="1">Unnamed protein product</fullName>
    </submittedName>
</protein>
<keyword evidence="2" id="KW-1185">Reference proteome</keyword>
<evidence type="ECO:0000313" key="2">
    <source>
        <dbReference type="Proteomes" id="UP001165064"/>
    </source>
</evidence>
<comment type="caution">
    <text evidence="1">The sequence shown here is derived from an EMBL/GenBank/DDBJ whole genome shotgun (WGS) entry which is preliminary data.</text>
</comment>
<gene>
    <name evidence="1" type="ORF">Amon02_000939900</name>
</gene>
<organism evidence="1 2">
    <name type="scientific">Ambrosiozyma monospora</name>
    <name type="common">Yeast</name>
    <name type="synonym">Endomycopsis monosporus</name>
    <dbReference type="NCBI Taxonomy" id="43982"/>
    <lineage>
        <taxon>Eukaryota</taxon>
        <taxon>Fungi</taxon>
        <taxon>Dikarya</taxon>
        <taxon>Ascomycota</taxon>
        <taxon>Saccharomycotina</taxon>
        <taxon>Pichiomycetes</taxon>
        <taxon>Pichiales</taxon>
        <taxon>Pichiaceae</taxon>
        <taxon>Ambrosiozyma</taxon>
    </lineage>
</organism>